<dbReference type="EMBL" id="JAQSFA010000006">
    <property type="protein sequence ID" value="MEE6700844.1"/>
    <property type="molecule type" value="Genomic_DNA"/>
</dbReference>
<evidence type="ECO:0000313" key="7">
    <source>
        <dbReference type="Proteomes" id="UP001335665"/>
    </source>
</evidence>
<dbReference type="InterPro" id="IPR005877">
    <property type="entry name" value="YSIRK_signal_dom"/>
</dbReference>
<dbReference type="NCBIfam" id="TIGR04215">
    <property type="entry name" value="choice_anch_A"/>
    <property type="match status" value="1"/>
</dbReference>
<gene>
    <name evidence="6" type="ORF">PS396_03395</name>
</gene>
<dbReference type="Pfam" id="PF20597">
    <property type="entry name" value="pAdhesive_15"/>
    <property type="match status" value="1"/>
</dbReference>
<evidence type="ECO:0000256" key="1">
    <source>
        <dbReference type="ARBA" id="ARBA00022729"/>
    </source>
</evidence>
<dbReference type="NCBIfam" id="TIGR01168">
    <property type="entry name" value="YSIRK_signal"/>
    <property type="match status" value="1"/>
</dbReference>
<evidence type="ECO:0000256" key="2">
    <source>
        <dbReference type="SAM" id="MobiDB-lite"/>
    </source>
</evidence>
<organism evidence="6 7">
    <name type="scientific">Limosilactobacillus pontis</name>
    <dbReference type="NCBI Taxonomy" id="35787"/>
    <lineage>
        <taxon>Bacteria</taxon>
        <taxon>Bacillati</taxon>
        <taxon>Bacillota</taxon>
        <taxon>Bacilli</taxon>
        <taxon>Lactobacillales</taxon>
        <taxon>Lactobacillaceae</taxon>
        <taxon>Limosilactobacillus</taxon>
    </lineage>
</organism>
<accession>A0ABU7SRZ6</accession>
<dbReference type="Proteomes" id="UP001335665">
    <property type="component" value="Unassembled WGS sequence"/>
</dbReference>
<feature type="region of interest" description="Disordered" evidence="2">
    <location>
        <begin position="529"/>
        <end position="621"/>
    </location>
</feature>
<feature type="compositionally biased region" description="Pro residues" evidence="2">
    <location>
        <begin position="556"/>
        <end position="566"/>
    </location>
</feature>
<feature type="domain" description="Choice-of-anchor A" evidence="5">
    <location>
        <begin position="223"/>
        <end position="492"/>
    </location>
</feature>
<evidence type="ECO:0000313" key="6">
    <source>
        <dbReference type="EMBL" id="MEE6700844.1"/>
    </source>
</evidence>
<keyword evidence="7" id="KW-1185">Reference proteome</keyword>
<feature type="compositionally biased region" description="Basic and acidic residues" evidence="2">
    <location>
        <begin position="541"/>
        <end position="553"/>
    </location>
</feature>
<sequence length="652" mass="68644">MIEKQQPRKQRFGLRKLSIGVVSVLLGLFFIGGGNRAAADDQAPTTEAVASTAVMSTTPASAQNTTDSASVVLSGAVTSEATPTSADQPASTAASQATSASPVVNSQATSQAVASQQPVQSAVSAATPSVQPVDSAVAAQPAVSVAPSVDSSVNASTTPSVDSSTPVVTPDAADQVIDSDNNNVDNQQGKVQTVDKIHFDQILKDKYQIDVNHLDAKSALMLASLFHIFANEAQLSADVNGNIAVGILNSNVDFGTRGDSVHLTQGDIYYIQQLNTGLQSGSFRNELFNHVVFGQDVNVEIVNGQVHVNGHHMVNLKPEEVFKDAAGSNYIDFPTVFSRLLKASNFYASQEELAGVIKNFDDQNNRFVDVSNAVPKDNVIYVNIPFEYLTHPQPIKIFGLSSKVHGPTVVINVIRMPADGEVSISTQVKLYYDDEKGNHVLWNFGESAAHINIGSGHFMGSLLAPNAHVTAGVNVDGNIIANIVDIRGGESHKWDIHPVEPPSFIVIPDPTETPQPSDPIIVVPPTVDMEEAGTTNPGGNKDPKPDEEPKGDDAPTPQPDPQPAPVKKPVSPMVAVPTPAVHQPRATSPASDQPGPTLKAVSAAAVATNQADDAGESLPQTGSDNHGIILGIALAITAQLMIWGLVKPKKKK</sequence>
<dbReference type="PANTHER" id="PTHR48148:SF2">
    <property type="entry name" value="PA14 DOMAIN-CONTAINING PROTEIN"/>
    <property type="match status" value="1"/>
</dbReference>
<evidence type="ECO:0000259" key="4">
    <source>
        <dbReference type="Pfam" id="PF04650"/>
    </source>
</evidence>
<evidence type="ECO:0000256" key="3">
    <source>
        <dbReference type="SAM" id="Phobius"/>
    </source>
</evidence>
<keyword evidence="3" id="KW-1133">Transmembrane helix</keyword>
<name>A0ABU7SRZ6_9LACO</name>
<dbReference type="RefSeq" id="WP_331192057.1">
    <property type="nucleotide sequence ID" value="NZ_JAQSEO010000007.1"/>
</dbReference>
<keyword evidence="1" id="KW-0732">Signal</keyword>
<evidence type="ECO:0000259" key="5">
    <source>
        <dbReference type="Pfam" id="PF20597"/>
    </source>
</evidence>
<keyword evidence="3" id="KW-0472">Membrane</keyword>
<proteinExistence type="predicted"/>
<dbReference type="PANTHER" id="PTHR48148">
    <property type="entry name" value="KERATINOCYTE PROLINE-RICH PROTEIN"/>
    <property type="match status" value="1"/>
</dbReference>
<feature type="domain" description="YSIRK Gram-positive signal peptide" evidence="4">
    <location>
        <begin position="8"/>
        <end position="31"/>
    </location>
</feature>
<dbReference type="Pfam" id="PF04650">
    <property type="entry name" value="YSIRK_signal"/>
    <property type="match status" value="1"/>
</dbReference>
<keyword evidence="3" id="KW-0812">Transmembrane</keyword>
<feature type="region of interest" description="Disordered" evidence="2">
    <location>
        <begin position="145"/>
        <end position="168"/>
    </location>
</feature>
<feature type="transmembrane region" description="Helical" evidence="3">
    <location>
        <begin position="627"/>
        <end position="646"/>
    </location>
</feature>
<comment type="caution">
    <text evidence="6">The sequence shown here is derived from an EMBL/GenBank/DDBJ whole genome shotgun (WGS) entry which is preliminary data.</text>
</comment>
<protein>
    <submittedName>
        <fullName evidence="6">Choice-of-anchor A family protein</fullName>
    </submittedName>
</protein>
<dbReference type="InterPro" id="IPR026588">
    <property type="entry name" value="Choice_anch_A"/>
</dbReference>
<feature type="compositionally biased region" description="Low complexity" evidence="2">
    <location>
        <begin position="600"/>
        <end position="612"/>
    </location>
</feature>
<reference evidence="6 7" key="1">
    <citation type="submission" date="2023-02" db="EMBL/GenBank/DDBJ databases">
        <title>The predominant lactic acid bacteria and yeasts involved in the spontaneous fermentation of millet during the production of the traditional porridge Hausa koko in Ghana.</title>
        <authorList>
            <person name="Atter A."/>
            <person name="Diaz M."/>
        </authorList>
    </citation>
    <scope>NUCLEOTIDE SEQUENCE [LARGE SCALE GENOMIC DNA]</scope>
    <source>
        <strain evidence="6 7">FI11552</strain>
    </source>
</reference>